<gene>
    <name evidence="3" type="ORF">OEZ60_20515</name>
</gene>
<dbReference type="EMBL" id="JAOVQO010000028">
    <property type="protein sequence ID" value="MCU9850372.1"/>
    <property type="molecule type" value="Genomic_DNA"/>
</dbReference>
<organism evidence="3 4">
    <name type="scientific">Albidovulum salinarum</name>
    <dbReference type="NCBI Taxonomy" id="2984153"/>
    <lineage>
        <taxon>Bacteria</taxon>
        <taxon>Pseudomonadati</taxon>
        <taxon>Pseudomonadota</taxon>
        <taxon>Alphaproteobacteria</taxon>
        <taxon>Rhodobacterales</taxon>
        <taxon>Paracoccaceae</taxon>
        <taxon>Albidovulum</taxon>
    </lineage>
</organism>
<keyword evidence="2" id="KW-0472">Membrane</keyword>
<accession>A0ABT2XBF5</accession>
<name>A0ABT2XBF5_9RHOB</name>
<dbReference type="RefSeq" id="WP_263340396.1">
    <property type="nucleotide sequence ID" value="NZ_JAOVQO010000028.1"/>
</dbReference>
<feature type="compositionally biased region" description="Basic and acidic residues" evidence="1">
    <location>
        <begin position="1"/>
        <end position="11"/>
    </location>
</feature>
<keyword evidence="2" id="KW-1133">Transmembrane helix</keyword>
<evidence type="ECO:0000313" key="3">
    <source>
        <dbReference type="EMBL" id="MCU9850372.1"/>
    </source>
</evidence>
<evidence type="ECO:0000313" key="4">
    <source>
        <dbReference type="Proteomes" id="UP001209535"/>
    </source>
</evidence>
<feature type="transmembrane region" description="Helical" evidence="2">
    <location>
        <begin position="33"/>
        <end position="57"/>
    </location>
</feature>
<protein>
    <submittedName>
        <fullName evidence="3">Uncharacterized protein</fullName>
    </submittedName>
</protein>
<reference evidence="3 4" key="1">
    <citation type="submission" date="2022-10" db="EMBL/GenBank/DDBJ databases">
        <title>Defluviimonas sp. nov., isolated from ocean surface sediments.</title>
        <authorList>
            <person name="He W."/>
            <person name="Wang L."/>
            <person name="Zhang D.-F."/>
        </authorList>
    </citation>
    <scope>NUCLEOTIDE SEQUENCE [LARGE SCALE GENOMIC DNA]</scope>
    <source>
        <strain evidence="3 4">WL0024</strain>
    </source>
</reference>
<comment type="caution">
    <text evidence="3">The sequence shown here is derived from an EMBL/GenBank/DDBJ whole genome shotgun (WGS) entry which is preliminary data.</text>
</comment>
<sequence>MNMPNDPRRFDVATPARKSGEADDDRRLPSGWWLLPAIAIGLWIWIKLIRFVVGVFLDQWWA</sequence>
<feature type="region of interest" description="Disordered" evidence="1">
    <location>
        <begin position="1"/>
        <end position="26"/>
    </location>
</feature>
<keyword evidence="4" id="KW-1185">Reference proteome</keyword>
<proteinExistence type="predicted"/>
<dbReference type="Proteomes" id="UP001209535">
    <property type="component" value="Unassembled WGS sequence"/>
</dbReference>
<evidence type="ECO:0000256" key="2">
    <source>
        <dbReference type="SAM" id="Phobius"/>
    </source>
</evidence>
<evidence type="ECO:0000256" key="1">
    <source>
        <dbReference type="SAM" id="MobiDB-lite"/>
    </source>
</evidence>
<keyword evidence="2" id="KW-0812">Transmembrane</keyword>